<accession>A0A3A4P482</accession>
<dbReference type="InterPro" id="IPR036271">
    <property type="entry name" value="Tet_transcr_reg_TetR-rel_C_sf"/>
</dbReference>
<dbReference type="PANTHER" id="PTHR30055">
    <property type="entry name" value="HTH-TYPE TRANSCRIPTIONAL REGULATOR RUTR"/>
    <property type="match status" value="1"/>
</dbReference>
<sequence>MQRQLRHSKSTRERLIEAAGKLFSEKGFKETTVKDITDVAEANVAAVNYYFRDKESLYEDVMISILEGMRESFPVDKDMDDSQSAESRLQTLVRNLLYRFLDPERPAWQGVLLAHERMAPRPAVLSIINEEIAKTRHLLSVIVRDLLGERATGDHIELCGSSVMGQIMSQAQIHSPQAPPLLRKGTATRDEVEFLARHIANFSLAGILRVRQDIETEKAVG</sequence>
<name>A0A3A4P482_ABYX5</name>
<evidence type="ECO:0000256" key="2">
    <source>
        <dbReference type="PROSITE-ProRule" id="PRU00335"/>
    </source>
</evidence>
<dbReference type="Pfam" id="PF00440">
    <property type="entry name" value="TetR_N"/>
    <property type="match status" value="1"/>
</dbReference>
<dbReference type="InterPro" id="IPR015292">
    <property type="entry name" value="Tscrpt_reg_YbiH_C"/>
</dbReference>
<dbReference type="InterPro" id="IPR023772">
    <property type="entry name" value="DNA-bd_HTH_TetR-type_CS"/>
</dbReference>
<dbReference type="SUPFAM" id="SSF48498">
    <property type="entry name" value="Tetracyclin repressor-like, C-terminal domain"/>
    <property type="match status" value="1"/>
</dbReference>
<dbReference type="PROSITE" id="PS01081">
    <property type="entry name" value="HTH_TETR_1"/>
    <property type="match status" value="1"/>
</dbReference>
<evidence type="ECO:0000256" key="1">
    <source>
        <dbReference type="ARBA" id="ARBA00023125"/>
    </source>
</evidence>
<keyword evidence="1 2" id="KW-0238">DNA-binding</keyword>
<dbReference type="PROSITE" id="PS50977">
    <property type="entry name" value="HTH_TETR_2"/>
    <property type="match status" value="1"/>
</dbReference>
<feature type="DNA-binding region" description="H-T-H motif" evidence="2">
    <location>
        <begin position="32"/>
        <end position="51"/>
    </location>
</feature>
<dbReference type="InterPro" id="IPR050109">
    <property type="entry name" value="HTH-type_TetR-like_transc_reg"/>
</dbReference>
<proteinExistence type="predicted"/>
<dbReference type="Gene3D" id="1.10.357.10">
    <property type="entry name" value="Tetracycline Repressor, domain 2"/>
    <property type="match status" value="1"/>
</dbReference>
<comment type="caution">
    <text evidence="4">The sequence shown here is derived from an EMBL/GenBank/DDBJ whole genome shotgun (WGS) entry which is preliminary data.</text>
</comment>
<dbReference type="Proteomes" id="UP000265882">
    <property type="component" value="Unassembled WGS sequence"/>
</dbReference>
<gene>
    <name evidence="4" type="ORF">C4520_04530</name>
</gene>
<reference evidence="4 5" key="1">
    <citation type="journal article" date="2017" name="ISME J.">
        <title>Energy and carbon metabolisms in a deep terrestrial subsurface fluid microbial community.</title>
        <authorList>
            <person name="Momper L."/>
            <person name="Jungbluth S.P."/>
            <person name="Lee M.D."/>
            <person name="Amend J.P."/>
        </authorList>
    </citation>
    <scope>NUCLEOTIDE SEQUENCE [LARGE SCALE GENOMIC DNA]</scope>
    <source>
        <strain evidence="4">SURF_5</strain>
    </source>
</reference>
<organism evidence="4 5">
    <name type="scientific">Abyssobacteria bacterium (strain SURF_5)</name>
    <dbReference type="NCBI Taxonomy" id="2093360"/>
    <lineage>
        <taxon>Bacteria</taxon>
        <taxon>Pseudomonadati</taxon>
        <taxon>Candidatus Hydrogenedentota</taxon>
        <taxon>Candidatus Abyssobacteria</taxon>
    </lineage>
</organism>
<evidence type="ECO:0000259" key="3">
    <source>
        <dbReference type="PROSITE" id="PS50977"/>
    </source>
</evidence>
<dbReference type="PANTHER" id="PTHR30055:SF226">
    <property type="entry name" value="HTH-TYPE TRANSCRIPTIONAL REGULATOR PKSA"/>
    <property type="match status" value="1"/>
</dbReference>
<dbReference type="Gene3D" id="1.10.10.60">
    <property type="entry name" value="Homeodomain-like"/>
    <property type="match status" value="1"/>
</dbReference>
<protein>
    <submittedName>
        <fullName evidence="4">TetR/AcrR family transcriptional regulator</fullName>
    </submittedName>
</protein>
<dbReference type="AlphaFoldDB" id="A0A3A4P482"/>
<evidence type="ECO:0000313" key="5">
    <source>
        <dbReference type="Proteomes" id="UP000265882"/>
    </source>
</evidence>
<dbReference type="InterPro" id="IPR001647">
    <property type="entry name" value="HTH_TetR"/>
</dbReference>
<dbReference type="GO" id="GO:0003700">
    <property type="term" value="F:DNA-binding transcription factor activity"/>
    <property type="evidence" value="ECO:0007669"/>
    <property type="project" value="TreeGrafter"/>
</dbReference>
<dbReference type="SUPFAM" id="SSF46689">
    <property type="entry name" value="Homeodomain-like"/>
    <property type="match status" value="1"/>
</dbReference>
<dbReference type="InterPro" id="IPR009057">
    <property type="entry name" value="Homeodomain-like_sf"/>
</dbReference>
<dbReference type="Pfam" id="PF09209">
    <property type="entry name" value="CecR_C"/>
    <property type="match status" value="1"/>
</dbReference>
<dbReference type="EMBL" id="QZKU01000039">
    <property type="protein sequence ID" value="RJP24160.1"/>
    <property type="molecule type" value="Genomic_DNA"/>
</dbReference>
<evidence type="ECO:0000313" key="4">
    <source>
        <dbReference type="EMBL" id="RJP24160.1"/>
    </source>
</evidence>
<dbReference type="GO" id="GO:0000976">
    <property type="term" value="F:transcription cis-regulatory region binding"/>
    <property type="evidence" value="ECO:0007669"/>
    <property type="project" value="TreeGrafter"/>
</dbReference>
<feature type="domain" description="HTH tetR-type" evidence="3">
    <location>
        <begin position="9"/>
        <end position="69"/>
    </location>
</feature>
<dbReference type="PRINTS" id="PR00455">
    <property type="entry name" value="HTHTETR"/>
</dbReference>